<comment type="caution">
    <text evidence="1">The sequence shown here is derived from an EMBL/GenBank/DDBJ whole genome shotgun (WGS) entry which is preliminary data.</text>
</comment>
<dbReference type="Pfam" id="PF21848">
    <property type="entry name" value="DUF6907"/>
    <property type="match status" value="1"/>
</dbReference>
<organism evidence="1 2">
    <name type="scientific">Nonomuraea zeae</name>
    <dbReference type="NCBI Taxonomy" id="1642303"/>
    <lineage>
        <taxon>Bacteria</taxon>
        <taxon>Bacillati</taxon>
        <taxon>Actinomycetota</taxon>
        <taxon>Actinomycetes</taxon>
        <taxon>Streptosporangiales</taxon>
        <taxon>Streptosporangiaceae</taxon>
        <taxon>Nonomuraea</taxon>
    </lineage>
</organism>
<dbReference type="OrthoDB" id="5082479at2"/>
<dbReference type="RefSeq" id="WP_138687626.1">
    <property type="nucleotide sequence ID" value="NZ_JBHSAZ010000112.1"/>
</dbReference>
<dbReference type="EMBL" id="VCKX01000002">
    <property type="protein sequence ID" value="TMR39600.1"/>
    <property type="molecule type" value="Genomic_DNA"/>
</dbReference>
<keyword evidence="2" id="KW-1185">Reference proteome</keyword>
<gene>
    <name evidence="1" type="ORF">ETD85_00885</name>
</gene>
<name>A0A5S4HJP4_9ACTN</name>
<dbReference type="InterPro" id="IPR054202">
    <property type="entry name" value="DUF6907"/>
</dbReference>
<sequence length="128" mass="14049">MVDDHVGDGRTAKEQLTALGISLQPCPAWCTGDHFGDDVVLDRTDGFHHTTDDSEIKGLNRLFADDPDVQSVQVRLTSWVNTLDAADRQPARVSLTIDRAVEEVELSPQQAREIAAELVRLAEIAEAD</sequence>
<protein>
    <submittedName>
        <fullName evidence="1">Uncharacterized protein</fullName>
    </submittedName>
</protein>
<evidence type="ECO:0000313" key="1">
    <source>
        <dbReference type="EMBL" id="TMR39600.1"/>
    </source>
</evidence>
<reference evidence="1 2" key="1">
    <citation type="submission" date="2019-05" db="EMBL/GenBank/DDBJ databases">
        <title>Draft genome sequence of Nonomuraea zeae DSM 100528.</title>
        <authorList>
            <person name="Saricaoglu S."/>
            <person name="Isik K."/>
        </authorList>
    </citation>
    <scope>NUCLEOTIDE SEQUENCE [LARGE SCALE GENOMIC DNA]</scope>
    <source>
        <strain evidence="1 2">DSM 100528</strain>
    </source>
</reference>
<accession>A0A5S4HJP4</accession>
<dbReference type="Proteomes" id="UP000306628">
    <property type="component" value="Unassembled WGS sequence"/>
</dbReference>
<dbReference type="AlphaFoldDB" id="A0A5S4HJP4"/>
<proteinExistence type="predicted"/>
<evidence type="ECO:0000313" key="2">
    <source>
        <dbReference type="Proteomes" id="UP000306628"/>
    </source>
</evidence>